<dbReference type="GO" id="GO:0006402">
    <property type="term" value="P:mRNA catabolic process"/>
    <property type="evidence" value="ECO:0007669"/>
    <property type="project" value="TreeGrafter"/>
</dbReference>
<feature type="compositionally biased region" description="Low complexity" evidence="1">
    <location>
        <begin position="39"/>
        <end position="57"/>
    </location>
</feature>
<proteinExistence type="predicted"/>
<dbReference type="GO" id="GO:0000175">
    <property type="term" value="F:3'-5'-RNA exonuclease activity"/>
    <property type="evidence" value="ECO:0007669"/>
    <property type="project" value="TreeGrafter"/>
</dbReference>
<dbReference type="eggNOG" id="KOG2102">
    <property type="taxonomic scope" value="Eukaryota"/>
</dbReference>
<dbReference type="Pfam" id="PF00773">
    <property type="entry name" value="RNB"/>
    <property type="match status" value="1"/>
</dbReference>
<dbReference type="PANTHER" id="PTHR23355:SF42">
    <property type="entry name" value="RIBONUCLEASE II, CHLOROPLASTIC_MITOCHONDRIAL"/>
    <property type="match status" value="1"/>
</dbReference>
<sequence length="805" mass="85856">MILPRGIVALGRGALGGSRDRPVARAALAAQVVATRAASTTAHPGPGPAGPASVIGAFPRGGADTLSEGQLRFLRTPDTSSPVAPVKIGSFVRLARRILSQQARAARLDGQGHPAEAAAARQAAEHLRQTLITCPEAGPALRELQRSTSPYFRDVGPLAELRPWSVNRVNQLAEARHLAGTHYGLAVAALCSSLVSSPECILRELGLPTIPPDAILPEHLDLEDPAAGLVLSSLSPMPPAAVAHMHHIVENFPQMIDEACRLPFVVDRTHQTFMVVDDITTVDHDDAISVEYDAASGHTTIFAHIASPSLFIPFDSPLEQHLRARGSSIYLSKSRVPMLPPELTRLLSVLPIPGLAEDRALALTMAATIDQEGAILDTGLSVSVLRRSQGRRLTYNALDALLARESGVQDSGPEPALLPEEETLLQDLGSDATRVALLQDASRLLAATRTFRAHRQQATPTVSMGRVSLRRGEAELRVNGVLARQEALIPTRDGTTTSPADELVSESMILGNFVAATWARGQGIPFVFQSQRSQPGLLPAALREQVARSSAAGPLDLTFSERQLFFQAQDAGTYGLTPMRHSLLGLKTYAQVTSPLRRYMDALCHYQILSHLAGRSPLSEDELQPLMAHGSLKQRAARTASTTSERYYTAKFFDGWPRERPISARVMTVQPASDVSPPLDQLWLADPARNPALAPGGYATSPTYNVTATPASPQAPDYLVNMAAFRRPPRQMAEITAQLEPFGLEVTVLSGPADASTGPASLPKPGDTIQLYVSGVNLQSMRVSFVLAAPAAGAPGIASSLSSSP</sequence>
<name>A0A058ZFN5_FONAL</name>
<dbReference type="OrthoDB" id="2285229at2759"/>
<gene>
    <name evidence="3" type="ORF">H696_01685</name>
</gene>
<evidence type="ECO:0000256" key="1">
    <source>
        <dbReference type="SAM" id="MobiDB-lite"/>
    </source>
</evidence>
<dbReference type="EMBL" id="KB932202">
    <property type="protein sequence ID" value="KCV72287.1"/>
    <property type="molecule type" value="Genomic_DNA"/>
</dbReference>
<dbReference type="InterPro" id="IPR001900">
    <property type="entry name" value="RNase_II/R"/>
</dbReference>
<dbReference type="SMART" id="SM00955">
    <property type="entry name" value="RNB"/>
    <property type="match status" value="1"/>
</dbReference>
<dbReference type="AlphaFoldDB" id="A0A058ZFN5"/>
<dbReference type="STRING" id="691883.A0A058ZFN5"/>
<dbReference type="GO" id="GO:0003723">
    <property type="term" value="F:RNA binding"/>
    <property type="evidence" value="ECO:0007669"/>
    <property type="project" value="InterPro"/>
</dbReference>
<evidence type="ECO:0000313" key="4">
    <source>
        <dbReference type="Proteomes" id="UP000030693"/>
    </source>
</evidence>
<feature type="domain" description="RNB" evidence="2">
    <location>
        <begin position="265"/>
        <end position="614"/>
    </location>
</feature>
<dbReference type="PANTHER" id="PTHR23355">
    <property type="entry name" value="RIBONUCLEASE"/>
    <property type="match status" value="1"/>
</dbReference>
<accession>A0A058ZFN5</accession>
<evidence type="ECO:0000259" key="2">
    <source>
        <dbReference type="SMART" id="SM00955"/>
    </source>
</evidence>
<dbReference type="GO" id="GO:0000932">
    <property type="term" value="C:P-body"/>
    <property type="evidence" value="ECO:0007669"/>
    <property type="project" value="TreeGrafter"/>
</dbReference>
<organism evidence="3">
    <name type="scientific">Fonticula alba</name>
    <name type="common">Slime mold</name>
    <dbReference type="NCBI Taxonomy" id="691883"/>
    <lineage>
        <taxon>Eukaryota</taxon>
        <taxon>Rotosphaerida</taxon>
        <taxon>Fonticulaceae</taxon>
        <taxon>Fonticula</taxon>
    </lineage>
</organism>
<evidence type="ECO:0000313" key="3">
    <source>
        <dbReference type="EMBL" id="KCV72287.1"/>
    </source>
</evidence>
<dbReference type="Proteomes" id="UP000030693">
    <property type="component" value="Unassembled WGS sequence"/>
</dbReference>
<dbReference type="InterPro" id="IPR012340">
    <property type="entry name" value="NA-bd_OB-fold"/>
</dbReference>
<keyword evidence="4" id="KW-1185">Reference proteome</keyword>
<reference evidence="3" key="1">
    <citation type="submission" date="2013-04" db="EMBL/GenBank/DDBJ databases">
        <title>The Genome Sequence of Fonticula alba ATCC 38817.</title>
        <authorList>
            <consortium name="The Broad Institute Genomics Platform"/>
            <person name="Russ C."/>
            <person name="Cuomo C."/>
            <person name="Burger G."/>
            <person name="Gray M.W."/>
            <person name="Holland P.W.H."/>
            <person name="King N."/>
            <person name="Lang F.B.F."/>
            <person name="Roger A.J."/>
            <person name="Ruiz-Trillo I."/>
            <person name="Brown M."/>
            <person name="Walker B."/>
            <person name="Young S."/>
            <person name="Zeng Q."/>
            <person name="Gargeya S."/>
            <person name="Fitzgerald M."/>
            <person name="Haas B."/>
            <person name="Abouelleil A."/>
            <person name="Allen A.W."/>
            <person name="Alvarado L."/>
            <person name="Arachchi H.M."/>
            <person name="Berlin A.M."/>
            <person name="Chapman S.B."/>
            <person name="Gainer-Dewar J."/>
            <person name="Goldberg J."/>
            <person name="Griggs A."/>
            <person name="Gujja S."/>
            <person name="Hansen M."/>
            <person name="Howarth C."/>
            <person name="Imamovic A."/>
            <person name="Ireland A."/>
            <person name="Larimer J."/>
            <person name="McCowan C."/>
            <person name="Murphy C."/>
            <person name="Pearson M."/>
            <person name="Poon T.W."/>
            <person name="Priest M."/>
            <person name="Roberts A."/>
            <person name="Saif S."/>
            <person name="Shea T."/>
            <person name="Sisk P."/>
            <person name="Sykes S."/>
            <person name="Wortman J."/>
            <person name="Nusbaum C."/>
            <person name="Birren B."/>
        </authorList>
    </citation>
    <scope>NUCLEOTIDE SEQUENCE [LARGE SCALE GENOMIC DNA]</scope>
    <source>
        <strain evidence="3">ATCC 38817</strain>
    </source>
</reference>
<dbReference type="GeneID" id="20526410"/>
<dbReference type="SUPFAM" id="SSF50249">
    <property type="entry name" value="Nucleic acid-binding proteins"/>
    <property type="match status" value="1"/>
</dbReference>
<protein>
    <recommendedName>
        <fullName evidence="2">RNB domain-containing protein</fullName>
    </recommendedName>
</protein>
<feature type="region of interest" description="Disordered" evidence="1">
    <location>
        <begin position="39"/>
        <end position="61"/>
    </location>
</feature>
<dbReference type="RefSeq" id="XP_009493865.1">
    <property type="nucleotide sequence ID" value="XM_009495590.1"/>
</dbReference>
<dbReference type="InterPro" id="IPR050180">
    <property type="entry name" value="RNR_Ribonuclease"/>
</dbReference>